<sequence>MTKPVALSIAGSDSGGGAGIQADLKSMEANGVFATSVITAVTAQNTEAVTMAYDLPTRIIKAQIDAVAKDFDVSATKTGMLSTSEIIRTVAEKVEEHDLFPFIVDPVMISKSGFKLLQDEAIDTLREVLLPLATITTPNIHEVEYLTGEEILSVDDAKEAAKTIFEMGPSSVLVKGGHMNETAEAMDILYDGTAFHTFTADRIRTDNTHGTGCTYASAIAANLAQGWDLGNAIERAKRYVTAAIRNSLDLGSGHGPTNHFFHLDPEGASEEKGVIVDA</sequence>
<dbReference type="EC" id="2.7.1.49" evidence="2"/>
<accession>A0A2A8D1W3</accession>
<dbReference type="Pfam" id="PF08543">
    <property type="entry name" value="Phos_pyr_kin"/>
    <property type="match status" value="1"/>
</dbReference>
<evidence type="ECO:0000256" key="3">
    <source>
        <dbReference type="ARBA" id="ARBA00022679"/>
    </source>
</evidence>
<dbReference type="GO" id="GO:0008902">
    <property type="term" value="F:hydroxymethylpyrimidine kinase activity"/>
    <property type="evidence" value="ECO:0007669"/>
    <property type="project" value="UniProtKB-EC"/>
</dbReference>
<comment type="caution">
    <text evidence="8">The sequence shown here is derived from an EMBL/GenBank/DDBJ whole genome shotgun (WGS) entry which is preliminary data.</text>
</comment>
<dbReference type="CDD" id="cd01169">
    <property type="entry name" value="HMPP_kinase"/>
    <property type="match status" value="1"/>
</dbReference>
<dbReference type="EMBL" id="PDEQ01000001">
    <property type="protein sequence ID" value="PEN14797.1"/>
    <property type="molecule type" value="Genomic_DNA"/>
</dbReference>
<dbReference type="GO" id="GO:0005829">
    <property type="term" value="C:cytosol"/>
    <property type="evidence" value="ECO:0007669"/>
    <property type="project" value="TreeGrafter"/>
</dbReference>
<keyword evidence="6" id="KW-0067">ATP-binding</keyword>
<gene>
    <name evidence="8" type="primary">thiD</name>
    <name evidence="8" type="ORF">CRI94_00430</name>
</gene>
<dbReference type="GO" id="GO:0005524">
    <property type="term" value="F:ATP binding"/>
    <property type="evidence" value="ECO:0007669"/>
    <property type="project" value="UniProtKB-KW"/>
</dbReference>
<keyword evidence="9" id="KW-1185">Reference proteome</keyword>
<evidence type="ECO:0000313" key="9">
    <source>
        <dbReference type="Proteomes" id="UP000220102"/>
    </source>
</evidence>
<evidence type="ECO:0000256" key="6">
    <source>
        <dbReference type="ARBA" id="ARBA00022840"/>
    </source>
</evidence>
<evidence type="ECO:0000256" key="5">
    <source>
        <dbReference type="ARBA" id="ARBA00022777"/>
    </source>
</evidence>
<evidence type="ECO:0000259" key="7">
    <source>
        <dbReference type="Pfam" id="PF08543"/>
    </source>
</evidence>
<dbReference type="InterPro" id="IPR013749">
    <property type="entry name" value="PM/HMP-P_kinase-1"/>
</dbReference>
<dbReference type="GO" id="GO:0009228">
    <property type="term" value="P:thiamine biosynthetic process"/>
    <property type="evidence" value="ECO:0007669"/>
    <property type="project" value="InterPro"/>
</dbReference>
<dbReference type="RefSeq" id="WP_098073692.1">
    <property type="nucleotide sequence ID" value="NZ_PDEQ01000001.1"/>
</dbReference>
<dbReference type="InterPro" id="IPR004399">
    <property type="entry name" value="HMP/HMP-P_kinase_dom"/>
</dbReference>
<dbReference type="AlphaFoldDB" id="A0A2A8D1W3"/>
<reference evidence="8 9" key="1">
    <citation type="submission" date="2017-10" db="EMBL/GenBank/DDBJ databases">
        <title>Draft genome of Longibacter Salinarum.</title>
        <authorList>
            <person name="Goh K.M."/>
            <person name="Shamsir M.S."/>
            <person name="Lim S.W."/>
        </authorList>
    </citation>
    <scope>NUCLEOTIDE SEQUENCE [LARGE SCALE GENOMIC DNA]</scope>
    <source>
        <strain evidence="8 9">KCTC 52045</strain>
    </source>
</reference>
<feature type="domain" description="Pyridoxamine kinase/Phosphomethylpyrimidine kinase" evidence="7">
    <location>
        <begin position="13"/>
        <end position="258"/>
    </location>
</feature>
<comment type="pathway">
    <text evidence="1">Cofactor biosynthesis; thiamine diphosphate biosynthesis.</text>
</comment>
<keyword evidence="3" id="KW-0808">Transferase</keyword>
<dbReference type="FunFam" id="3.40.1190.20:FF:000003">
    <property type="entry name" value="Phosphomethylpyrimidine kinase ThiD"/>
    <property type="match status" value="1"/>
</dbReference>
<protein>
    <recommendedName>
        <fullName evidence="2">hydroxymethylpyrimidine kinase</fullName>
        <ecNumber evidence="2">2.7.1.49</ecNumber>
    </recommendedName>
</protein>
<organism evidence="8 9">
    <name type="scientific">Longibacter salinarum</name>
    <dbReference type="NCBI Taxonomy" id="1850348"/>
    <lineage>
        <taxon>Bacteria</taxon>
        <taxon>Pseudomonadati</taxon>
        <taxon>Rhodothermota</taxon>
        <taxon>Rhodothermia</taxon>
        <taxon>Rhodothermales</taxon>
        <taxon>Salisaetaceae</taxon>
        <taxon>Longibacter</taxon>
    </lineage>
</organism>
<keyword evidence="4" id="KW-0547">Nucleotide-binding</keyword>
<dbReference type="NCBIfam" id="TIGR00097">
    <property type="entry name" value="HMP-P_kinase"/>
    <property type="match status" value="1"/>
</dbReference>
<evidence type="ECO:0000256" key="2">
    <source>
        <dbReference type="ARBA" id="ARBA00012135"/>
    </source>
</evidence>
<dbReference type="GO" id="GO:0008972">
    <property type="term" value="F:phosphomethylpyrimidine kinase activity"/>
    <property type="evidence" value="ECO:0007669"/>
    <property type="project" value="InterPro"/>
</dbReference>
<evidence type="ECO:0000256" key="1">
    <source>
        <dbReference type="ARBA" id="ARBA00004948"/>
    </source>
</evidence>
<keyword evidence="5 8" id="KW-0418">Kinase</keyword>
<dbReference type="PANTHER" id="PTHR20858">
    <property type="entry name" value="PHOSPHOMETHYLPYRIMIDINE KINASE"/>
    <property type="match status" value="1"/>
</dbReference>
<dbReference type="Proteomes" id="UP000220102">
    <property type="component" value="Unassembled WGS sequence"/>
</dbReference>
<proteinExistence type="predicted"/>
<name>A0A2A8D1W3_9BACT</name>
<evidence type="ECO:0000256" key="4">
    <source>
        <dbReference type="ARBA" id="ARBA00022741"/>
    </source>
</evidence>
<dbReference type="InterPro" id="IPR029056">
    <property type="entry name" value="Ribokinase-like"/>
</dbReference>
<dbReference type="Gene3D" id="3.40.1190.20">
    <property type="match status" value="1"/>
</dbReference>
<dbReference type="SUPFAM" id="SSF53613">
    <property type="entry name" value="Ribokinase-like"/>
    <property type="match status" value="1"/>
</dbReference>
<dbReference type="PANTHER" id="PTHR20858:SF17">
    <property type="entry name" value="HYDROXYMETHYLPYRIMIDINE_PHOSPHOMETHYLPYRIMIDINE KINASE THI20-RELATED"/>
    <property type="match status" value="1"/>
</dbReference>
<dbReference type="OrthoDB" id="9810880at2"/>
<evidence type="ECO:0000313" key="8">
    <source>
        <dbReference type="EMBL" id="PEN14797.1"/>
    </source>
</evidence>